<evidence type="ECO:0000256" key="1">
    <source>
        <dbReference type="ARBA" id="ARBA00004609"/>
    </source>
</evidence>
<dbReference type="AlphaFoldDB" id="A0A9W4USZ2"/>
<name>A0A9W4USZ2_9PLEO</name>
<feature type="compositionally biased region" description="Low complexity" evidence="16">
    <location>
        <begin position="106"/>
        <end position="120"/>
    </location>
</feature>
<evidence type="ECO:0000256" key="9">
    <source>
        <dbReference type="ARBA" id="ARBA00022729"/>
    </source>
</evidence>
<dbReference type="GO" id="GO:0098552">
    <property type="term" value="C:side of membrane"/>
    <property type="evidence" value="ECO:0007669"/>
    <property type="project" value="UniProtKB-KW"/>
</dbReference>
<evidence type="ECO:0000256" key="12">
    <source>
        <dbReference type="ARBA" id="ARBA00023157"/>
    </source>
</evidence>
<keyword evidence="11" id="KW-0472">Membrane</keyword>
<feature type="region of interest" description="Disordered" evidence="16">
    <location>
        <begin position="106"/>
        <end position="136"/>
    </location>
</feature>
<dbReference type="InterPro" id="IPR051735">
    <property type="entry name" value="CFEM_domain"/>
</dbReference>
<evidence type="ECO:0000256" key="15">
    <source>
        <dbReference type="PROSITE-ProRule" id="PRU01356"/>
    </source>
</evidence>
<accession>A0A9W4USZ2</accession>
<dbReference type="SMART" id="SM00747">
    <property type="entry name" value="CFEM"/>
    <property type="match status" value="1"/>
</dbReference>
<dbReference type="GO" id="GO:0005886">
    <property type="term" value="C:plasma membrane"/>
    <property type="evidence" value="ECO:0007669"/>
    <property type="project" value="UniProtKB-SubCell"/>
</dbReference>
<dbReference type="GO" id="GO:0046872">
    <property type="term" value="F:metal ion binding"/>
    <property type="evidence" value="ECO:0007669"/>
    <property type="project" value="UniProtKB-UniRule"/>
</dbReference>
<keyword evidence="10 15" id="KW-0408">Iron</keyword>
<dbReference type="Proteomes" id="UP001152607">
    <property type="component" value="Unassembled WGS sequence"/>
</dbReference>
<evidence type="ECO:0000256" key="5">
    <source>
        <dbReference type="ARBA" id="ARBA00022525"/>
    </source>
</evidence>
<evidence type="ECO:0000256" key="14">
    <source>
        <dbReference type="ARBA" id="ARBA00023288"/>
    </source>
</evidence>
<keyword evidence="7" id="KW-0336">GPI-anchor</keyword>
<evidence type="ECO:0000313" key="20">
    <source>
        <dbReference type="Proteomes" id="UP001152607"/>
    </source>
</evidence>
<evidence type="ECO:0000256" key="17">
    <source>
        <dbReference type="SAM" id="SignalP"/>
    </source>
</evidence>
<evidence type="ECO:0000259" key="18">
    <source>
        <dbReference type="PROSITE" id="PS52012"/>
    </source>
</evidence>
<sequence length="161" mass="15355">MRFSLSSAVVAVAACFALVGAQDLQGIPTCALTCFAAAVPASGCTLTDTTCQCTTGKDKIAESVTSCVVQRCSAEDQGKIASAVTGICSRAGVTVSDLPTSTGAVASSTGSATGSKNGTSGVTGVKPSSGAPAEQTGNVAAQGGAVSLGALAIGMAAVFGL</sequence>
<proteinExistence type="inferred from homology"/>
<dbReference type="Pfam" id="PF05730">
    <property type="entry name" value="CFEM"/>
    <property type="match status" value="1"/>
</dbReference>
<dbReference type="EMBL" id="CAOQHR010000010">
    <property type="protein sequence ID" value="CAI6340172.1"/>
    <property type="molecule type" value="Genomic_DNA"/>
</dbReference>
<feature type="signal peptide" evidence="17">
    <location>
        <begin position="1"/>
        <end position="21"/>
    </location>
</feature>
<organism evidence="19 20">
    <name type="scientific">Periconia digitata</name>
    <dbReference type="NCBI Taxonomy" id="1303443"/>
    <lineage>
        <taxon>Eukaryota</taxon>
        <taxon>Fungi</taxon>
        <taxon>Dikarya</taxon>
        <taxon>Ascomycota</taxon>
        <taxon>Pezizomycotina</taxon>
        <taxon>Dothideomycetes</taxon>
        <taxon>Pleosporomycetidae</taxon>
        <taxon>Pleosporales</taxon>
        <taxon>Massarineae</taxon>
        <taxon>Periconiaceae</taxon>
        <taxon>Periconia</taxon>
    </lineage>
</organism>
<dbReference type="PROSITE" id="PS52012">
    <property type="entry name" value="CFEM"/>
    <property type="match status" value="1"/>
</dbReference>
<dbReference type="GO" id="GO:0005576">
    <property type="term" value="C:extracellular region"/>
    <property type="evidence" value="ECO:0007669"/>
    <property type="project" value="UniProtKB-SubCell"/>
</dbReference>
<comment type="caution">
    <text evidence="19">The sequence shown here is derived from an EMBL/GenBank/DDBJ whole genome shotgun (WGS) entry which is preliminary data.</text>
</comment>
<evidence type="ECO:0000256" key="6">
    <source>
        <dbReference type="ARBA" id="ARBA00022617"/>
    </source>
</evidence>
<evidence type="ECO:0000256" key="2">
    <source>
        <dbReference type="ARBA" id="ARBA00004613"/>
    </source>
</evidence>
<dbReference type="OrthoDB" id="3065412at2759"/>
<keyword evidence="13" id="KW-0325">Glycoprotein</keyword>
<keyword evidence="5" id="KW-0964">Secreted</keyword>
<keyword evidence="8 15" id="KW-0479">Metal-binding</keyword>
<dbReference type="PANTHER" id="PTHR37928">
    <property type="entry name" value="CFEM DOMAIN PROTEIN (AFU_ORTHOLOGUE AFUA_6G14090)"/>
    <property type="match status" value="1"/>
</dbReference>
<keyword evidence="9 17" id="KW-0732">Signal</keyword>
<feature type="binding site" description="axial binding residue" evidence="15">
    <location>
        <position position="48"/>
    </location>
    <ligand>
        <name>heme</name>
        <dbReference type="ChEBI" id="CHEBI:30413"/>
    </ligand>
    <ligandPart>
        <name>Fe</name>
        <dbReference type="ChEBI" id="CHEBI:18248"/>
    </ligandPart>
</feature>
<evidence type="ECO:0000256" key="11">
    <source>
        <dbReference type="ARBA" id="ARBA00023136"/>
    </source>
</evidence>
<keyword evidence="14" id="KW-0449">Lipoprotein</keyword>
<keyword evidence="20" id="KW-1185">Reference proteome</keyword>
<gene>
    <name evidence="19" type="ORF">PDIGIT_LOCUS13343</name>
</gene>
<comment type="subcellular location">
    <subcellularLocation>
        <location evidence="1">Cell membrane</location>
        <topology evidence="1">Lipid-anchor</topology>
        <topology evidence="1">GPI-anchor</topology>
    </subcellularLocation>
    <subcellularLocation>
        <location evidence="2">Secreted</location>
    </subcellularLocation>
</comment>
<evidence type="ECO:0000256" key="3">
    <source>
        <dbReference type="ARBA" id="ARBA00010031"/>
    </source>
</evidence>
<keyword evidence="4" id="KW-1003">Cell membrane</keyword>
<protein>
    <recommendedName>
        <fullName evidence="18">CFEM domain-containing protein</fullName>
    </recommendedName>
</protein>
<comment type="similarity">
    <text evidence="3">Belongs to the RBT5 family.</text>
</comment>
<evidence type="ECO:0000256" key="8">
    <source>
        <dbReference type="ARBA" id="ARBA00022723"/>
    </source>
</evidence>
<dbReference type="PROSITE" id="PS51257">
    <property type="entry name" value="PROKAR_LIPOPROTEIN"/>
    <property type="match status" value="1"/>
</dbReference>
<evidence type="ECO:0000256" key="16">
    <source>
        <dbReference type="SAM" id="MobiDB-lite"/>
    </source>
</evidence>
<evidence type="ECO:0000256" key="4">
    <source>
        <dbReference type="ARBA" id="ARBA00022475"/>
    </source>
</evidence>
<keyword evidence="6 15" id="KW-0349">Heme</keyword>
<feature type="disulfide bond" evidence="15">
    <location>
        <begin position="44"/>
        <end position="51"/>
    </location>
</feature>
<dbReference type="PANTHER" id="PTHR37928:SF2">
    <property type="entry name" value="GPI ANCHORED CFEM DOMAIN PROTEIN (AFU_ORTHOLOGUE AFUA_6G10580)"/>
    <property type="match status" value="1"/>
</dbReference>
<evidence type="ECO:0000313" key="19">
    <source>
        <dbReference type="EMBL" id="CAI6340172.1"/>
    </source>
</evidence>
<evidence type="ECO:0000256" key="10">
    <source>
        <dbReference type="ARBA" id="ARBA00023004"/>
    </source>
</evidence>
<evidence type="ECO:0000256" key="7">
    <source>
        <dbReference type="ARBA" id="ARBA00022622"/>
    </source>
</evidence>
<dbReference type="InterPro" id="IPR008427">
    <property type="entry name" value="Extracellular_membr_CFEM_dom"/>
</dbReference>
<reference evidence="19" key="1">
    <citation type="submission" date="2023-01" db="EMBL/GenBank/DDBJ databases">
        <authorList>
            <person name="Van Ghelder C."/>
            <person name="Rancurel C."/>
        </authorList>
    </citation>
    <scope>NUCLEOTIDE SEQUENCE</scope>
    <source>
        <strain evidence="19">CNCM I-4278</strain>
    </source>
</reference>
<feature type="domain" description="CFEM" evidence="18">
    <location>
        <begin position="1"/>
        <end position="115"/>
    </location>
</feature>
<keyword evidence="12 15" id="KW-1015">Disulfide bond</keyword>
<evidence type="ECO:0000256" key="13">
    <source>
        <dbReference type="ARBA" id="ARBA00023180"/>
    </source>
</evidence>
<feature type="chain" id="PRO_5040920008" description="CFEM domain-containing protein" evidence="17">
    <location>
        <begin position="22"/>
        <end position="161"/>
    </location>
</feature>
<comment type="caution">
    <text evidence="15">Lacks conserved residue(s) required for the propagation of feature annotation.</text>
</comment>